<evidence type="ECO:0000313" key="2">
    <source>
        <dbReference type="Proteomes" id="UP001302349"/>
    </source>
</evidence>
<accession>A0ABZ0IUZ1</accession>
<reference evidence="1 2" key="1">
    <citation type="journal article" date="2023" name="Microbiol. Resour. Announc.">
        <title>Complete Genome Sequence of Imperialibacter roseus strain P4T.</title>
        <authorList>
            <person name="Tizabi D.R."/>
            <person name="Bachvaroff T."/>
            <person name="Hill R.T."/>
        </authorList>
    </citation>
    <scope>NUCLEOTIDE SEQUENCE [LARGE SCALE GENOMIC DNA]</scope>
    <source>
        <strain evidence="1 2">P4T</strain>
    </source>
</reference>
<proteinExistence type="predicted"/>
<sequence>MMSRLVALALVGYIMVSCGGSHEQSQMLADSKNLGVKRFNNITLELSLKPFKKNDKQYIEEACKEIFAGWGSLVRHADTVSLMLWTADGSEILDYSGSLDQHLEWARYIGNPNTEHEVNSEPGNANLSVHQRAFTYLEETPDFNYGDLKYIVSTLKRVGETMTGKPVRVGATFDPGPEFAKSPFKYEKHPEICMGSTMGSKTFVVCYSTLNEDGDSYAGFPNGIKQDTPFGTFFGSQSQHFLTDLGFDYLWLSNGFGFGMETWSATGALFDGEKFYPEKFSDVQDKILNFWTLFREQCPDFRIETRGTNLSTGIDLAADGVDLKSIYNGGFNLLPPPNSPWAALNGDFGLELAGYMSRIAELPDDRYLFRYYTHDPWWVNSPWLDRYGREAHDIYLPMSVSTINSKGEAMLPTHLNFLTIDDSYGNMPVQVPDEVTPHILQARRNAPDQAGPVVWVYPFDEYHEWASVQPERLPEIYYGDWFIRQAINEGFPMNTVVSTGNFSQIRKDGKPTFDESVLVTIVPDAGSELEQQLMAFVKVGGQLMIYGPVGNGSKEFLDFMNIKAEEPLAGEFAVQMAMNGDNIETKSPMVMQHPADLSGGGIETMVASTDNSTKVLAQVVQNGQKRDAVVYRQNPDWKGGAVCYVRGTNSVSYKGGHLLTPDDSEKWFSGPSLMRFGLGKLGYSITYDKSSGGIKDPINCISRHNNSFFFSGYLPNLTVEQAFKFPQGAPIIIGWETELKNGASTYRFPKSFFEESRFFVEQEDGVISCFDIPLATKGTKRRIQLTGLKNAKVRFYPPTGVAGESVKVVLNSSYPFGKGQLEGQSEGKFGADYYLYENVTGQLVVSW</sequence>
<dbReference type="PROSITE" id="PS51257">
    <property type="entry name" value="PROKAR_LIPOPROTEIN"/>
    <property type="match status" value="1"/>
</dbReference>
<dbReference type="Proteomes" id="UP001302349">
    <property type="component" value="Chromosome"/>
</dbReference>
<keyword evidence="2" id="KW-1185">Reference proteome</keyword>
<name>A0ABZ0IUZ1_9BACT</name>
<dbReference type="RefSeq" id="WP_317491231.1">
    <property type="nucleotide sequence ID" value="NZ_CP136051.1"/>
</dbReference>
<protein>
    <submittedName>
        <fullName evidence="1">Uncharacterized protein</fullName>
    </submittedName>
</protein>
<dbReference type="EMBL" id="CP136051">
    <property type="protein sequence ID" value="WOK08596.1"/>
    <property type="molecule type" value="Genomic_DNA"/>
</dbReference>
<organism evidence="1 2">
    <name type="scientific">Imperialibacter roseus</name>
    <dbReference type="NCBI Taxonomy" id="1324217"/>
    <lineage>
        <taxon>Bacteria</taxon>
        <taxon>Pseudomonadati</taxon>
        <taxon>Bacteroidota</taxon>
        <taxon>Cytophagia</taxon>
        <taxon>Cytophagales</taxon>
        <taxon>Flammeovirgaceae</taxon>
        <taxon>Imperialibacter</taxon>
    </lineage>
</organism>
<evidence type="ECO:0000313" key="1">
    <source>
        <dbReference type="EMBL" id="WOK08596.1"/>
    </source>
</evidence>
<gene>
    <name evidence="1" type="ORF">RT717_08100</name>
</gene>